<dbReference type="SMART" id="SM00490">
    <property type="entry name" value="HELICc"/>
    <property type="match status" value="1"/>
</dbReference>
<evidence type="ECO:0000256" key="4">
    <source>
        <dbReference type="ARBA" id="ARBA00022840"/>
    </source>
</evidence>
<evidence type="ECO:0000256" key="1">
    <source>
        <dbReference type="ARBA" id="ARBA00022741"/>
    </source>
</evidence>
<organism evidence="8">
    <name type="scientific">hydrothermal vent metagenome</name>
    <dbReference type="NCBI Taxonomy" id="652676"/>
    <lineage>
        <taxon>unclassified sequences</taxon>
        <taxon>metagenomes</taxon>
        <taxon>ecological metagenomes</taxon>
    </lineage>
</organism>
<evidence type="ECO:0000256" key="3">
    <source>
        <dbReference type="ARBA" id="ARBA00022806"/>
    </source>
</evidence>
<keyword evidence="1" id="KW-0547">Nucleotide-binding</keyword>
<keyword evidence="2" id="KW-0378">Hydrolase</keyword>
<evidence type="ECO:0000259" key="6">
    <source>
        <dbReference type="PROSITE" id="PS51192"/>
    </source>
</evidence>
<dbReference type="PROSITE" id="PS51194">
    <property type="entry name" value="HELICASE_CTER"/>
    <property type="match status" value="1"/>
</dbReference>
<dbReference type="SUPFAM" id="SSF52540">
    <property type="entry name" value="P-loop containing nucleoside triphosphate hydrolases"/>
    <property type="match status" value="1"/>
</dbReference>
<dbReference type="EMBL" id="FPHL01000012">
    <property type="protein sequence ID" value="SFV55864.1"/>
    <property type="molecule type" value="Genomic_DNA"/>
</dbReference>
<accession>A0A1W1BQU5</accession>
<keyword evidence="4" id="KW-0067">ATP-binding</keyword>
<evidence type="ECO:0000313" key="8">
    <source>
        <dbReference type="EMBL" id="SFV55864.1"/>
    </source>
</evidence>
<dbReference type="GO" id="GO:0005829">
    <property type="term" value="C:cytosol"/>
    <property type="evidence" value="ECO:0007669"/>
    <property type="project" value="TreeGrafter"/>
</dbReference>
<dbReference type="CDD" id="cd18787">
    <property type="entry name" value="SF2_C_DEAD"/>
    <property type="match status" value="1"/>
</dbReference>
<evidence type="ECO:0000256" key="5">
    <source>
        <dbReference type="SAM" id="MobiDB-lite"/>
    </source>
</evidence>
<dbReference type="CDD" id="cd00268">
    <property type="entry name" value="DEADc"/>
    <property type="match status" value="1"/>
</dbReference>
<proteinExistence type="predicted"/>
<protein>
    <submittedName>
        <fullName evidence="8">ATP-dependent RNA helicase RhlE</fullName>
    </submittedName>
</protein>
<dbReference type="Pfam" id="PF00271">
    <property type="entry name" value="Helicase_C"/>
    <property type="match status" value="1"/>
</dbReference>
<sequence>MATKKTEHSGIPFSALKISEPLLKVLDEKAYSLATPVQKRLIPVLLGGSNVIVSAQTGSGKTLAFLLPVLEKIYAAGEVKHHYPKVFVLSPTKELAQQIYEVAKPFAAAVDLRAVLLQGGGRRTAETTRLKSGADIVVATPQRALEHIEARHIDIRSIQHFIVDEADMMFDMGFVGYLEKIFEKMSPRSQKIIVSATITPRVVKLAKTYIKPLTRIELDPPGKIADTITQMLYPVVRSKKEALLAWLISSNHFEKVLLFVRKKELADGVAAYLREWNYKVGILHGERSHQERKKSLNAFRTGDYQILVATDIAARGLDISDLDVVINYDIPHVKHDFIHRVGRTGRAGKEGIAITLVSPDETEQLNDLQKVLGGKIKEVILPEYAPKEAKARGYFLSALRPKRKTASQRKRTETPGITQKGKKRKTTKRDGFKAFDAAKPKTDKRKDSRRGSRGKK</sequence>
<dbReference type="PANTHER" id="PTHR47959:SF13">
    <property type="entry name" value="ATP-DEPENDENT RNA HELICASE RHLE"/>
    <property type="match status" value="1"/>
</dbReference>
<dbReference type="Pfam" id="PF00270">
    <property type="entry name" value="DEAD"/>
    <property type="match status" value="1"/>
</dbReference>
<dbReference type="PANTHER" id="PTHR47959">
    <property type="entry name" value="ATP-DEPENDENT RNA HELICASE RHLE-RELATED"/>
    <property type="match status" value="1"/>
</dbReference>
<gene>
    <name evidence="8" type="ORF">MNB_SV-10-119</name>
</gene>
<dbReference type="AlphaFoldDB" id="A0A1W1BQU5"/>
<dbReference type="GO" id="GO:0016787">
    <property type="term" value="F:hydrolase activity"/>
    <property type="evidence" value="ECO:0007669"/>
    <property type="project" value="UniProtKB-KW"/>
</dbReference>
<dbReference type="InterPro" id="IPR050079">
    <property type="entry name" value="DEAD_box_RNA_helicase"/>
</dbReference>
<dbReference type="SMART" id="SM00487">
    <property type="entry name" value="DEXDc"/>
    <property type="match status" value="1"/>
</dbReference>
<dbReference type="InterPro" id="IPR011545">
    <property type="entry name" value="DEAD/DEAH_box_helicase_dom"/>
</dbReference>
<dbReference type="PROSITE" id="PS51192">
    <property type="entry name" value="HELICASE_ATP_BIND_1"/>
    <property type="match status" value="1"/>
</dbReference>
<feature type="compositionally biased region" description="Basic and acidic residues" evidence="5">
    <location>
        <begin position="428"/>
        <end position="450"/>
    </location>
</feature>
<dbReference type="InterPro" id="IPR001650">
    <property type="entry name" value="Helicase_C-like"/>
</dbReference>
<evidence type="ECO:0000259" key="7">
    <source>
        <dbReference type="PROSITE" id="PS51194"/>
    </source>
</evidence>
<name>A0A1W1BQU5_9ZZZZ</name>
<keyword evidence="3 8" id="KW-0347">Helicase</keyword>
<dbReference type="Gene3D" id="3.40.50.300">
    <property type="entry name" value="P-loop containing nucleotide triphosphate hydrolases"/>
    <property type="match status" value="2"/>
</dbReference>
<dbReference type="InterPro" id="IPR014001">
    <property type="entry name" value="Helicase_ATP-bd"/>
</dbReference>
<dbReference type="GO" id="GO:0003676">
    <property type="term" value="F:nucleic acid binding"/>
    <property type="evidence" value="ECO:0007669"/>
    <property type="project" value="InterPro"/>
</dbReference>
<dbReference type="GO" id="GO:0003724">
    <property type="term" value="F:RNA helicase activity"/>
    <property type="evidence" value="ECO:0007669"/>
    <property type="project" value="TreeGrafter"/>
</dbReference>
<reference evidence="8" key="1">
    <citation type="submission" date="2016-10" db="EMBL/GenBank/DDBJ databases">
        <authorList>
            <person name="de Groot N.N."/>
        </authorList>
    </citation>
    <scope>NUCLEOTIDE SEQUENCE</scope>
</reference>
<dbReference type="InterPro" id="IPR027417">
    <property type="entry name" value="P-loop_NTPase"/>
</dbReference>
<feature type="region of interest" description="Disordered" evidence="5">
    <location>
        <begin position="401"/>
        <end position="456"/>
    </location>
</feature>
<feature type="domain" description="Helicase C-terminal" evidence="7">
    <location>
        <begin position="227"/>
        <end position="387"/>
    </location>
</feature>
<dbReference type="GO" id="GO:0005524">
    <property type="term" value="F:ATP binding"/>
    <property type="evidence" value="ECO:0007669"/>
    <property type="project" value="UniProtKB-KW"/>
</dbReference>
<dbReference type="InterPro" id="IPR044742">
    <property type="entry name" value="DEAD/DEAH_RhlB"/>
</dbReference>
<evidence type="ECO:0000256" key="2">
    <source>
        <dbReference type="ARBA" id="ARBA00022801"/>
    </source>
</evidence>
<feature type="domain" description="Helicase ATP-binding" evidence="6">
    <location>
        <begin position="42"/>
        <end position="216"/>
    </location>
</feature>